<reference evidence="3" key="1">
    <citation type="submission" date="2022-11" db="UniProtKB">
        <authorList>
            <consortium name="WormBaseParasite"/>
        </authorList>
    </citation>
    <scope>IDENTIFICATION</scope>
</reference>
<evidence type="ECO:0000313" key="3">
    <source>
        <dbReference type="WBParaSite" id="PSAMB.scaffold2256size24319.g17014.t1"/>
    </source>
</evidence>
<name>A0A914VQ81_9BILA</name>
<dbReference type="Proteomes" id="UP000887566">
    <property type="component" value="Unplaced"/>
</dbReference>
<evidence type="ECO:0000256" key="1">
    <source>
        <dbReference type="SAM" id="Phobius"/>
    </source>
</evidence>
<dbReference type="WBParaSite" id="PSAMB.scaffold2256size24319.g17014.t1">
    <property type="protein sequence ID" value="PSAMB.scaffold2256size24319.g17014.t1"/>
    <property type="gene ID" value="PSAMB.scaffold2256size24319.g17014"/>
</dbReference>
<keyword evidence="1" id="KW-0812">Transmembrane</keyword>
<organism evidence="2 3">
    <name type="scientific">Plectus sambesii</name>
    <dbReference type="NCBI Taxonomy" id="2011161"/>
    <lineage>
        <taxon>Eukaryota</taxon>
        <taxon>Metazoa</taxon>
        <taxon>Ecdysozoa</taxon>
        <taxon>Nematoda</taxon>
        <taxon>Chromadorea</taxon>
        <taxon>Plectida</taxon>
        <taxon>Plectina</taxon>
        <taxon>Plectoidea</taxon>
        <taxon>Plectidae</taxon>
        <taxon>Plectus</taxon>
    </lineage>
</organism>
<sequence length="100" mass="11532">MRQEAKRINLLLAVSAFSVILATVPQLLFWAYGLGLVVFPNNTSFINSIVYYTSSLINFILYLMKKDYRARFLWLITAGRFFGYLNEASVVPSMNRIQQI</sequence>
<feature type="transmembrane region" description="Helical" evidence="1">
    <location>
        <begin position="12"/>
        <end position="33"/>
    </location>
</feature>
<proteinExistence type="predicted"/>
<dbReference type="AlphaFoldDB" id="A0A914VQ81"/>
<keyword evidence="2" id="KW-1185">Reference proteome</keyword>
<accession>A0A914VQ81</accession>
<protein>
    <submittedName>
        <fullName evidence="3">Uncharacterized protein</fullName>
    </submittedName>
</protein>
<keyword evidence="1" id="KW-1133">Transmembrane helix</keyword>
<keyword evidence="1" id="KW-0472">Membrane</keyword>
<feature type="transmembrane region" description="Helical" evidence="1">
    <location>
        <begin position="45"/>
        <end position="64"/>
    </location>
</feature>
<evidence type="ECO:0000313" key="2">
    <source>
        <dbReference type="Proteomes" id="UP000887566"/>
    </source>
</evidence>
<dbReference type="Gene3D" id="1.20.1070.10">
    <property type="entry name" value="Rhodopsin 7-helix transmembrane proteins"/>
    <property type="match status" value="1"/>
</dbReference>